<organism evidence="10 11">
    <name type="scientific">Chaetoceros tenuissimus</name>
    <dbReference type="NCBI Taxonomy" id="426638"/>
    <lineage>
        <taxon>Eukaryota</taxon>
        <taxon>Sar</taxon>
        <taxon>Stramenopiles</taxon>
        <taxon>Ochrophyta</taxon>
        <taxon>Bacillariophyta</taxon>
        <taxon>Coscinodiscophyceae</taxon>
        <taxon>Chaetocerotophycidae</taxon>
        <taxon>Chaetocerotales</taxon>
        <taxon>Chaetocerotaceae</taxon>
        <taxon>Chaetoceros</taxon>
    </lineage>
</organism>
<evidence type="ECO:0000256" key="4">
    <source>
        <dbReference type="ARBA" id="ARBA00022927"/>
    </source>
</evidence>
<evidence type="ECO:0000313" key="10">
    <source>
        <dbReference type="EMBL" id="GFH52728.1"/>
    </source>
</evidence>
<feature type="compositionally biased region" description="Polar residues" evidence="9">
    <location>
        <begin position="51"/>
        <end position="73"/>
    </location>
</feature>
<keyword evidence="4" id="KW-0653">Protein transport</keyword>
<feature type="coiled-coil region" evidence="8">
    <location>
        <begin position="747"/>
        <end position="796"/>
    </location>
</feature>
<dbReference type="PANTHER" id="PTHR13257">
    <property type="entry name" value="NUCLEOPORIN NUP84-RELATED"/>
    <property type="match status" value="1"/>
</dbReference>
<keyword evidence="7" id="KW-0539">Nucleus</keyword>
<dbReference type="Proteomes" id="UP001054902">
    <property type="component" value="Unassembled WGS sequence"/>
</dbReference>
<protein>
    <submittedName>
        <fullName evidence="10">Uncharacterized protein</fullName>
    </submittedName>
</protein>
<proteinExistence type="predicted"/>
<evidence type="ECO:0000256" key="5">
    <source>
        <dbReference type="ARBA" id="ARBA00023010"/>
    </source>
</evidence>
<keyword evidence="3" id="KW-0509">mRNA transport</keyword>
<dbReference type="GO" id="GO:0017056">
    <property type="term" value="F:structural constituent of nuclear pore"/>
    <property type="evidence" value="ECO:0007669"/>
    <property type="project" value="InterPro"/>
</dbReference>
<accession>A0AAD3H7D6</accession>
<reference evidence="10 11" key="1">
    <citation type="journal article" date="2021" name="Sci. Rep.">
        <title>The genome of the diatom Chaetoceros tenuissimus carries an ancient integrated fragment of an extant virus.</title>
        <authorList>
            <person name="Hongo Y."/>
            <person name="Kimura K."/>
            <person name="Takaki Y."/>
            <person name="Yoshida Y."/>
            <person name="Baba S."/>
            <person name="Kobayashi G."/>
            <person name="Nagasaki K."/>
            <person name="Hano T."/>
            <person name="Tomaru Y."/>
        </authorList>
    </citation>
    <scope>NUCLEOTIDE SEQUENCE [LARGE SCALE GENOMIC DNA]</scope>
    <source>
        <strain evidence="10 11">NIES-3715</strain>
    </source>
</reference>
<dbReference type="GO" id="GO:0000055">
    <property type="term" value="P:ribosomal large subunit export from nucleus"/>
    <property type="evidence" value="ECO:0007669"/>
    <property type="project" value="InterPro"/>
</dbReference>
<keyword evidence="2" id="KW-0813">Transport</keyword>
<gene>
    <name evidence="10" type="ORF">CTEN210_09204</name>
</gene>
<sequence length="924" mass="101872">MFNFSSNPITSPPFKAPTTTTGTTPSFSSPVFTPPGASVQTPIPDAGPIFTPNSENPIVSETPSSSEDQIRSSSVSLSCQSPDGKAIHSLLANGTIVTRFYPLHTTGENDLEQEESTAYQYQEGKKSFKSEQSKVKNVTTKLPSYVLDNLKIDEPLELLCVDNDTPSKMRKRMHGGSMRDEISKVGTMTLPLLCIYTRSSVFVLLIDYEIPHNSNNASSVTGNIVTIEEPFEQFLAINQRSIQRLRSAPHSHLYNGSTYQTMCNSGAMIMLTTEGDIVLFHGYKPIRYDEGSNALYTYSEDVTVPASINPEQTDMTPLVDFCFLPSSSSVYAEQSIWNSMTLVVCSQAGSLYALSPILFHNTVIPESQISLAKSFLEKLVLKYDHSVHNGCESRRAKAALQYLKDAFGIDNNGNSLYLKANILHGANQHTSTNWPVTAQTISTVSSSENIQSVKCMEVLASSSVNTHERNPGICHIVQGTENSVDYILVSGGENILPRFAYEPENDSKRLNELVCDSSMLIERVCLETEDENANSSKELATVVNGCIRNIVLLPDPIDRATIHHVSKSGVVSITTNSVVVLGKKLIDTMNNKIDSPLDPIKTNAWSSISMAKNKEKELNGISISSDVKFGHVLNAVLIDGSTESLDLTAAMYLNEAKHHLESENSTSLSFSDEAQEANETLKAMESMKPLYELVKPYFEQVSSGVSNMTKIVGGSTNVRDISPGILATFLSMKQSSEQDIIIPIKELHSLIETRQRYNESMKQQQLEQVQQIKEKLQKLKAVAKSSSEKRKMLESNTKVLSERSAAVLSTAREMSPSLTQAEIAYFKEIDRYQTLFQKHESTLDEIKTRCEPLLASSSADFEEIKIDEGNIKIYKELLADQQAILSSVKEIVNPMKSTTKKVMISNGIEESRPPLSSITGSNTN</sequence>
<name>A0AAD3H7D6_9STRA</name>
<evidence type="ECO:0000256" key="7">
    <source>
        <dbReference type="ARBA" id="ARBA00023242"/>
    </source>
</evidence>
<feature type="region of interest" description="Disordered" evidence="9">
    <location>
        <begin position="1"/>
        <end position="73"/>
    </location>
</feature>
<comment type="subcellular location">
    <subcellularLocation>
        <location evidence="1">Nucleus</location>
        <location evidence="1">Nuclear pore complex</location>
    </subcellularLocation>
</comment>
<dbReference type="GO" id="GO:0005643">
    <property type="term" value="C:nuclear pore"/>
    <property type="evidence" value="ECO:0007669"/>
    <property type="project" value="UniProtKB-SubCell"/>
</dbReference>
<dbReference type="AlphaFoldDB" id="A0AAD3H7D6"/>
<dbReference type="GO" id="GO:0000056">
    <property type="term" value="P:ribosomal small subunit export from nucleus"/>
    <property type="evidence" value="ECO:0007669"/>
    <property type="project" value="InterPro"/>
</dbReference>
<comment type="caution">
    <text evidence="10">The sequence shown here is derived from an EMBL/GenBank/DDBJ whole genome shotgun (WGS) entry which is preliminary data.</text>
</comment>
<dbReference type="GO" id="GO:0006606">
    <property type="term" value="P:protein import into nucleus"/>
    <property type="evidence" value="ECO:0007669"/>
    <property type="project" value="TreeGrafter"/>
</dbReference>
<evidence type="ECO:0000256" key="6">
    <source>
        <dbReference type="ARBA" id="ARBA00023132"/>
    </source>
</evidence>
<evidence type="ECO:0000256" key="3">
    <source>
        <dbReference type="ARBA" id="ARBA00022816"/>
    </source>
</evidence>
<evidence type="ECO:0000256" key="1">
    <source>
        <dbReference type="ARBA" id="ARBA00004567"/>
    </source>
</evidence>
<keyword evidence="5" id="KW-0811">Translocation</keyword>
<evidence type="ECO:0000256" key="2">
    <source>
        <dbReference type="ARBA" id="ARBA00022448"/>
    </source>
</evidence>
<dbReference type="PANTHER" id="PTHR13257:SF0">
    <property type="entry name" value="NUCLEAR PORE COMPLEX PROTEIN NUP88"/>
    <property type="match status" value="1"/>
</dbReference>
<evidence type="ECO:0000256" key="8">
    <source>
        <dbReference type="SAM" id="Coils"/>
    </source>
</evidence>
<dbReference type="InterPro" id="IPR037700">
    <property type="entry name" value="NUP88/NUP82"/>
</dbReference>
<feature type="compositionally biased region" description="Low complexity" evidence="9">
    <location>
        <begin position="16"/>
        <end position="35"/>
    </location>
</feature>
<dbReference type="EMBL" id="BLLK01000046">
    <property type="protein sequence ID" value="GFH52728.1"/>
    <property type="molecule type" value="Genomic_DNA"/>
</dbReference>
<evidence type="ECO:0000313" key="11">
    <source>
        <dbReference type="Proteomes" id="UP001054902"/>
    </source>
</evidence>
<dbReference type="GO" id="GO:0006406">
    <property type="term" value="P:mRNA export from nucleus"/>
    <property type="evidence" value="ECO:0007669"/>
    <property type="project" value="TreeGrafter"/>
</dbReference>
<keyword evidence="6" id="KW-0906">Nuclear pore complex</keyword>
<keyword evidence="8" id="KW-0175">Coiled coil</keyword>
<evidence type="ECO:0000256" key="9">
    <source>
        <dbReference type="SAM" id="MobiDB-lite"/>
    </source>
</evidence>
<keyword evidence="11" id="KW-1185">Reference proteome</keyword>